<dbReference type="Proteomes" id="UP001300502">
    <property type="component" value="Unassembled WGS sequence"/>
</dbReference>
<organism evidence="3 4">
    <name type="scientific">Galdieria yellowstonensis</name>
    <dbReference type="NCBI Taxonomy" id="3028027"/>
    <lineage>
        <taxon>Eukaryota</taxon>
        <taxon>Rhodophyta</taxon>
        <taxon>Bangiophyceae</taxon>
        <taxon>Galdieriales</taxon>
        <taxon>Galdieriaceae</taxon>
        <taxon>Galdieria</taxon>
    </lineage>
</organism>
<feature type="region of interest" description="Disordered" evidence="2">
    <location>
        <begin position="48"/>
        <end position="72"/>
    </location>
</feature>
<gene>
    <name evidence="3" type="ORF">GAYE_PCTG70G1496</name>
</gene>
<evidence type="ECO:0000313" key="3">
    <source>
        <dbReference type="EMBL" id="KAK4523600.1"/>
    </source>
</evidence>
<dbReference type="InterPro" id="IPR025066">
    <property type="entry name" value="CCDC174-like"/>
</dbReference>
<protein>
    <submittedName>
        <fullName evidence="3">Uncharacterized protein</fullName>
    </submittedName>
</protein>
<proteinExistence type="predicted"/>
<dbReference type="EMBL" id="JANCYU010000017">
    <property type="protein sequence ID" value="KAK4523600.1"/>
    <property type="molecule type" value="Genomic_DNA"/>
</dbReference>
<dbReference type="GO" id="GO:0005634">
    <property type="term" value="C:nucleus"/>
    <property type="evidence" value="ECO:0007669"/>
    <property type="project" value="TreeGrafter"/>
</dbReference>
<evidence type="ECO:0000256" key="2">
    <source>
        <dbReference type="SAM" id="MobiDB-lite"/>
    </source>
</evidence>
<accession>A0AAV9I8A6</accession>
<comment type="caution">
    <text evidence="3">The sequence shown here is derived from an EMBL/GenBank/DDBJ whole genome shotgun (WGS) entry which is preliminary data.</text>
</comment>
<sequence>MSSTDLGWLTGSSVLPKKRHYIHKVSGRSLFGLRAALYKEEESSKYRWKRRRKQKDETRNPGVEQRAAKDTQAMTVQVTDTLEKKATLYQQLCEAGVDEDSEYMVDFERKYLDNEEQPPTQVSDWMVEWKVADSKQSEENPSSDAFPCHILPNSDMETYRKLGAEEWNRLVDTTLWWKKHGFLFGGIPKEQVDQLYSFLFGMSKT</sequence>
<keyword evidence="4" id="KW-1185">Reference proteome</keyword>
<reference evidence="3 4" key="1">
    <citation type="submission" date="2022-07" db="EMBL/GenBank/DDBJ databases">
        <title>Genome-wide signatures of adaptation to extreme environments.</title>
        <authorList>
            <person name="Cho C.H."/>
            <person name="Yoon H.S."/>
        </authorList>
    </citation>
    <scope>NUCLEOTIDE SEQUENCE [LARGE SCALE GENOMIC DNA]</scope>
    <source>
        <strain evidence="3 4">108.79 E11</strain>
    </source>
</reference>
<name>A0AAV9I8A6_9RHOD</name>
<keyword evidence="1" id="KW-0175">Coiled coil</keyword>
<evidence type="ECO:0000313" key="4">
    <source>
        <dbReference type="Proteomes" id="UP001300502"/>
    </source>
</evidence>
<dbReference type="PANTHER" id="PTHR15885:SF1">
    <property type="entry name" value="COILED-COIL DOMAIN-CONTAINING PROTEIN 174"/>
    <property type="match status" value="1"/>
</dbReference>
<dbReference type="AlphaFoldDB" id="A0AAV9I8A6"/>
<dbReference type="PANTHER" id="PTHR15885">
    <property type="entry name" value="COILED-COIL DOMAIN-CONTAINING PROTEIN 174"/>
    <property type="match status" value="1"/>
</dbReference>
<evidence type="ECO:0000256" key="1">
    <source>
        <dbReference type="ARBA" id="ARBA00023054"/>
    </source>
</evidence>